<evidence type="ECO:0000313" key="2">
    <source>
        <dbReference type="Proteomes" id="UP000626109"/>
    </source>
</evidence>
<reference evidence="1" key="1">
    <citation type="submission" date="2021-02" db="EMBL/GenBank/DDBJ databases">
        <authorList>
            <person name="Dougan E. K."/>
            <person name="Rhodes N."/>
            <person name="Thang M."/>
            <person name="Chan C."/>
        </authorList>
    </citation>
    <scope>NUCLEOTIDE SEQUENCE</scope>
</reference>
<sequence>MRSRQHEQLEEQNKKKKHQELAEAVLLAQFLLQSLELVSQPLELLPVVPELLVFLLHVLLVVEDFHADLLQANGLHHYALLAVLLVLRQAVGSELCLEVSDLSHKLPCLTSLRRGESGCLLAVLGQPLHQVMFPLPGLTSSRPDALAIAFKQSRLSQAGLGKTVFKQLVVGHFLIKIGCLNTFKQLLCPTPKMTAARHPRPSSKSLFR</sequence>
<dbReference type="Proteomes" id="UP000626109">
    <property type="component" value="Unassembled WGS sequence"/>
</dbReference>
<proteinExistence type="predicted"/>
<accession>A0A813JEI5</accession>
<gene>
    <name evidence="1" type="ORF">PGLA2088_LOCUS19677</name>
</gene>
<dbReference type="AlphaFoldDB" id="A0A813JEI5"/>
<organism evidence="1 2">
    <name type="scientific">Polarella glacialis</name>
    <name type="common">Dinoflagellate</name>
    <dbReference type="NCBI Taxonomy" id="89957"/>
    <lineage>
        <taxon>Eukaryota</taxon>
        <taxon>Sar</taxon>
        <taxon>Alveolata</taxon>
        <taxon>Dinophyceae</taxon>
        <taxon>Suessiales</taxon>
        <taxon>Suessiaceae</taxon>
        <taxon>Polarella</taxon>
    </lineage>
</organism>
<dbReference type="EMBL" id="CAJNNW010025179">
    <property type="protein sequence ID" value="CAE8676032.1"/>
    <property type="molecule type" value="Genomic_DNA"/>
</dbReference>
<protein>
    <submittedName>
        <fullName evidence="1">Uncharacterized protein</fullName>
    </submittedName>
</protein>
<evidence type="ECO:0000313" key="1">
    <source>
        <dbReference type="EMBL" id="CAE8676032.1"/>
    </source>
</evidence>
<comment type="caution">
    <text evidence="1">The sequence shown here is derived from an EMBL/GenBank/DDBJ whole genome shotgun (WGS) entry which is preliminary data.</text>
</comment>
<name>A0A813JEI5_POLGL</name>